<dbReference type="Gene3D" id="1.20.81.30">
    <property type="entry name" value="Type II secretion system (T2SS), domain F"/>
    <property type="match status" value="2"/>
</dbReference>
<dbReference type="PANTHER" id="PTHR30012:SF0">
    <property type="entry name" value="TYPE II SECRETION SYSTEM PROTEIN F-RELATED"/>
    <property type="match status" value="1"/>
</dbReference>
<evidence type="ECO:0000313" key="11">
    <source>
        <dbReference type="Proteomes" id="UP000218327"/>
    </source>
</evidence>
<evidence type="ECO:0000256" key="1">
    <source>
        <dbReference type="ARBA" id="ARBA00004429"/>
    </source>
</evidence>
<keyword evidence="3" id="KW-1003">Cell membrane</keyword>
<dbReference type="PRINTS" id="PR00812">
    <property type="entry name" value="BCTERIALGSPF"/>
</dbReference>
<comment type="caution">
    <text evidence="10">The sequence shown here is derived from an EMBL/GenBank/DDBJ whole genome shotgun (WGS) entry which is preliminary data.</text>
</comment>
<feature type="transmembrane region" description="Helical" evidence="8">
    <location>
        <begin position="372"/>
        <end position="393"/>
    </location>
</feature>
<protein>
    <submittedName>
        <fullName evidence="10">Secretion system protein</fullName>
    </submittedName>
</protein>
<evidence type="ECO:0000256" key="3">
    <source>
        <dbReference type="ARBA" id="ARBA00022475"/>
    </source>
</evidence>
<dbReference type="PANTHER" id="PTHR30012">
    <property type="entry name" value="GENERAL SECRETION PATHWAY PROTEIN"/>
    <property type="match status" value="1"/>
</dbReference>
<dbReference type="Pfam" id="PF00482">
    <property type="entry name" value="T2SSF"/>
    <property type="match status" value="2"/>
</dbReference>
<feature type="domain" description="Type II secretion system protein GspF" evidence="9">
    <location>
        <begin position="66"/>
        <end position="188"/>
    </location>
</feature>
<dbReference type="AlphaFoldDB" id="A0A2A5B508"/>
<evidence type="ECO:0000256" key="2">
    <source>
        <dbReference type="ARBA" id="ARBA00005745"/>
    </source>
</evidence>
<feature type="transmembrane region" description="Helical" evidence="8">
    <location>
        <begin position="164"/>
        <end position="187"/>
    </location>
</feature>
<feature type="domain" description="Type II secretion system protein GspF" evidence="9">
    <location>
        <begin position="269"/>
        <end position="391"/>
    </location>
</feature>
<keyword evidence="6 8" id="KW-1133">Transmembrane helix</keyword>
<dbReference type="InterPro" id="IPR003004">
    <property type="entry name" value="GspF/PilC"/>
</dbReference>
<evidence type="ECO:0000259" key="9">
    <source>
        <dbReference type="Pfam" id="PF00482"/>
    </source>
</evidence>
<keyword evidence="4" id="KW-0997">Cell inner membrane</keyword>
<proteinExistence type="inferred from homology"/>
<sequence>MALFTYKAIDSQGRSHSGKLDAANEADLEIRLSHMSMDLIKCKFVEDKSILSGAGNIRRIDLINFCFHMEQLTRSGVSIIDGLVDLRDSVEQAAFRRIIAQIIDSIETGKTLSQALGEHPKVFDDLFVNLIAAGEESGQLPDVFLSLNEMIKWQDELISTTKKLLIFPAFVGGVVFAVVGFLMVYLVPQLVSFIEGIGQELPAHTKALIATSNFFVNYWYLFTLIPIVLFIILRVLMAVSVDIRYQVDAFKLRAWQIGPVLKKIILARFANLFAMMYKAGIPVLRCIEITEKVSGNEAIRYALKKAREEIQDGNGVSDSFHNTGLFPPLVVRMIRVGETTGQLDQALLNVSYFYERDIKDSIEKVQALIQPAMTVLLGGILGWVMVSVMGPVYDSIGSMQL</sequence>
<dbReference type="GO" id="GO:0005886">
    <property type="term" value="C:plasma membrane"/>
    <property type="evidence" value="ECO:0007669"/>
    <property type="project" value="UniProtKB-SubCell"/>
</dbReference>
<feature type="transmembrane region" description="Helical" evidence="8">
    <location>
        <begin position="218"/>
        <end position="236"/>
    </location>
</feature>
<organism evidence="10 11">
    <name type="scientific">SAR86 cluster bacterium</name>
    <dbReference type="NCBI Taxonomy" id="2030880"/>
    <lineage>
        <taxon>Bacteria</taxon>
        <taxon>Pseudomonadati</taxon>
        <taxon>Pseudomonadota</taxon>
        <taxon>Gammaproteobacteria</taxon>
        <taxon>SAR86 cluster</taxon>
    </lineage>
</organism>
<accession>A0A2A5B508</accession>
<name>A0A2A5B508_9GAMM</name>
<dbReference type="Proteomes" id="UP000218327">
    <property type="component" value="Unassembled WGS sequence"/>
</dbReference>
<evidence type="ECO:0000256" key="6">
    <source>
        <dbReference type="ARBA" id="ARBA00022989"/>
    </source>
</evidence>
<keyword evidence="5 8" id="KW-0812">Transmembrane</keyword>
<comment type="subcellular location">
    <subcellularLocation>
        <location evidence="1">Cell inner membrane</location>
        <topology evidence="1">Multi-pass membrane protein</topology>
    </subcellularLocation>
</comment>
<keyword evidence="7 8" id="KW-0472">Membrane</keyword>
<evidence type="ECO:0000256" key="8">
    <source>
        <dbReference type="SAM" id="Phobius"/>
    </source>
</evidence>
<evidence type="ECO:0000313" key="10">
    <source>
        <dbReference type="EMBL" id="PCJ26401.1"/>
    </source>
</evidence>
<evidence type="ECO:0000256" key="5">
    <source>
        <dbReference type="ARBA" id="ARBA00022692"/>
    </source>
</evidence>
<evidence type="ECO:0000256" key="7">
    <source>
        <dbReference type="ARBA" id="ARBA00023136"/>
    </source>
</evidence>
<dbReference type="FunFam" id="1.20.81.30:FF:000001">
    <property type="entry name" value="Type II secretion system protein F"/>
    <property type="match status" value="1"/>
</dbReference>
<reference evidence="11" key="1">
    <citation type="submission" date="2017-08" db="EMBL/GenBank/DDBJ databases">
        <title>A dynamic microbial community with high functional redundancy inhabits the cold, oxic subseafloor aquifer.</title>
        <authorList>
            <person name="Tully B.J."/>
            <person name="Wheat C.G."/>
            <person name="Glazer B.T."/>
            <person name="Huber J.A."/>
        </authorList>
    </citation>
    <scope>NUCLEOTIDE SEQUENCE [LARGE SCALE GENOMIC DNA]</scope>
</reference>
<dbReference type="InterPro" id="IPR042094">
    <property type="entry name" value="T2SS_GspF_sf"/>
</dbReference>
<dbReference type="InterPro" id="IPR018076">
    <property type="entry name" value="T2SS_GspF_dom"/>
</dbReference>
<evidence type="ECO:0000256" key="4">
    <source>
        <dbReference type="ARBA" id="ARBA00022519"/>
    </source>
</evidence>
<gene>
    <name evidence="10" type="ORF">COA96_05205</name>
</gene>
<dbReference type="EMBL" id="NVVJ01000011">
    <property type="protein sequence ID" value="PCJ26401.1"/>
    <property type="molecule type" value="Genomic_DNA"/>
</dbReference>
<comment type="similarity">
    <text evidence="2">Belongs to the GSP F family.</text>
</comment>